<name>A0A343B769_9GAST</name>
<evidence type="ECO:0000256" key="3">
    <source>
        <dbReference type="ARBA" id="ARBA00021096"/>
    </source>
</evidence>
<organism evidence="11">
    <name type="scientific">Plakobranchus cf. ocellatus HW-2015</name>
    <dbReference type="NCBI Taxonomy" id="1962732"/>
    <lineage>
        <taxon>Eukaryota</taxon>
        <taxon>Metazoa</taxon>
        <taxon>Spiralia</taxon>
        <taxon>Lophotrochozoa</taxon>
        <taxon>Mollusca</taxon>
        <taxon>Gastropoda</taxon>
        <taxon>Heterobranchia</taxon>
        <taxon>Euthyneura</taxon>
        <taxon>Panpulmonata</taxon>
        <taxon>Sacoglossa</taxon>
        <taxon>Placobranchoidea</taxon>
        <taxon>Plakobranchidae</taxon>
        <taxon>Plakobranchus</taxon>
    </lineage>
</organism>
<keyword evidence="6 8" id="KW-0472">Membrane</keyword>
<comment type="similarity">
    <text evidence="8">Belongs to the complex I subunit 5 family.</text>
</comment>
<evidence type="ECO:0000256" key="1">
    <source>
        <dbReference type="ARBA" id="ARBA00004141"/>
    </source>
</evidence>
<feature type="transmembrane region" description="Helical" evidence="8">
    <location>
        <begin position="479"/>
        <end position="503"/>
    </location>
</feature>
<keyword evidence="4 8" id="KW-0812">Transmembrane</keyword>
<dbReference type="GO" id="GO:0016020">
    <property type="term" value="C:membrane"/>
    <property type="evidence" value="ECO:0007669"/>
    <property type="project" value="UniProtKB-SubCell"/>
</dbReference>
<feature type="transmembrane region" description="Helical" evidence="8">
    <location>
        <begin position="449"/>
        <end position="472"/>
    </location>
</feature>
<comment type="subcellular location">
    <subcellularLocation>
        <location evidence="1">Membrane</location>
        <topology evidence="1">Multi-pass membrane protein</topology>
    </subcellularLocation>
</comment>
<feature type="transmembrane region" description="Helical" evidence="8">
    <location>
        <begin position="176"/>
        <end position="192"/>
    </location>
</feature>
<feature type="transmembrane region" description="Helical" evidence="8">
    <location>
        <begin position="303"/>
        <end position="323"/>
    </location>
</feature>
<evidence type="ECO:0000256" key="5">
    <source>
        <dbReference type="ARBA" id="ARBA00022989"/>
    </source>
</evidence>
<dbReference type="InterPro" id="IPR003945">
    <property type="entry name" value="NU5C-like"/>
</dbReference>
<dbReference type="Pfam" id="PF00662">
    <property type="entry name" value="Proton_antipo_N"/>
    <property type="match status" value="1"/>
</dbReference>
<proteinExistence type="inferred from homology"/>
<evidence type="ECO:0000259" key="9">
    <source>
        <dbReference type="Pfam" id="PF00361"/>
    </source>
</evidence>
<evidence type="ECO:0000256" key="8">
    <source>
        <dbReference type="RuleBase" id="RU003404"/>
    </source>
</evidence>
<evidence type="ECO:0000256" key="4">
    <source>
        <dbReference type="ARBA" id="ARBA00022692"/>
    </source>
</evidence>
<dbReference type="GO" id="GO:0008137">
    <property type="term" value="F:NADH dehydrogenase (ubiquinone) activity"/>
    <property type="evidence" value="ECO:0007669"/>
    <property type="project" value="UniProtKB-EC"/>
</dbReference>
<feature type="transmembrane region" description="Helical" evidence="8">
    <location>
        <begin position="58"/>
        <end position="78"/>
    </location>
</feature>
<evidence type="ECO:0000256" key="2">
    <source>
        <dbReference type="ARBA" id="ARBA00012944"/>
    </source>
</evidence>
<feature type="transmembrane region" description="Helical" evidence="8">
    <location>
        <begin position="12"/>
        <end position="31"/>
    </location>
</feature>
<feature type="transmembrane region" description="Helical" evidence="8">
    <location>
        <begin position="246"/>
        <end position="264"/>
    </location>
</feature>
<dbReference type="EC" id="7.1.1.2" evidence="2 8"/>
<feature type="domain" description="NADH:quinone oxidoreductase/Mrp antiporter transmembrane" evidence="9">
    <location>
        <begin position="108"/>
        <end position="389"/>
    </location>
</feature>
<feature type="transmembrane region" description="Helical" evidence="8">
    <location>
        <begin position="90"/>
        <end position="106"/>
    </location>
</feature>
<evidence type="ECO:0000256" key="6">
    <source>
        <dbReference type="ARBA" id="ARBA00023136"/>
    </source>
</evidence>
<accession>A0A343B769</accession>
<comment type="function">
    <text evidence="8">Core subunit of the mitochondrial membrane respiratory chain NADH dehydrogenase (Complex I) which catalyzes electron transfer from NADH through the respiratory chain, using ubiquinone as an electron acceptor. Essential for the catalytic activity and assembly of complex I.</text>
</comment>
<feature type="transmembrane region" description="Helical" evidence="8">
    <location>
        <begin position="335"/>
        <end position="356"/>
    </location>
</feature>
<feature type="domain" description="NADH-Ubiquinone oxidoreductase (complex I) chain 5 N-terminal" evidence="10">
    <location>
        <begin position="44"/>
        <end position="90"/>
    </location>
</feature>
<dbReference type="InterPro" id="IPR001516">
    <property type="entry name" value="Proton_antipo_N"/>
</dbReference>
<comment type="catalytic activity">
    <reaction evidence="7 8">
        <text>a ubiquinone + NADH + 5 H(+)(in) = a ubiquinol + NAD(+) + 4 H(+)(out)</text>
        <dbReference type="Rhea" id="RHEA:29091"/>
        <dbReference type="Rhea" id="RHEA-COMP:9565"/>
        <dbReference type="Rhea" id="RHEA-COMP:9566"/>
        <dbReference type="ChEBI" id="CHEBI:15378"/>
        <dbReference type="ChEBI" id="CHEBI:16389"/>
        <dbReference type="ChEBI" id="CHEBI:17976"/>
        <dbReference type="ChEBI" id="CHEBI:57540"/>
        <dbReference type="ChEBI" id="CHEBI:57945"/>
        <dbReference type="EC" id="7.1.1.2"/>
    </reaction>
</comment>
<protein>
    <recommendedName>
        <fullName evidence="3 8">NADH-ubiquinone oxidoreductase chain 5</fullName>
        <ecNumber evidence="2 8">7.1.1.2</ecNumber>
    </recommendedName>
</protein>
<dbReference type="Pfam" id="PF00361">
    <property type="entry name" value="Proton_antipo_M"/>
    <property type="match status" value="1"/>
</dbReference>
<dbReference type="EMBL" id="KX853083">
    <property type="protein sequence ID" value="AQU13065.1"/>
    <property type="molecule type" value="Genomic_DNA"/>
</dbReference>
<dbReference type="InterPro" id="IPR001750">
    <property type="entry name" value="ND/Mrp_TM"/>
</dbReference>
<gene>
    <name evidence="11" type="primary">nad5</name>
</gene>
<feature type="transmembrane region" description="Helical" evidence="8">
    <location>
        <begin position="271"/>
        <end position="291"/>
    </location>
</feature>
<keyword evidence="5 8" id="KW-1133">Transmembrane helix</keyword>
<evidence type="ECO:0000259" key="10">
    <source>
        <dbReference type="Pfam" id="PF00662"/>
    </source>
</evidence>
<dbReference type="AlphaFoldDB" id="A0A343B769"/>
<feature type="transmembrane region" description="Helical" evidence="8">
    <location>
        <begin position="213"/>
        <end position="234"/>
    </location>
</feature>
<feature type="transmembrane region" description="Helical" evidence="8">
    <location>
        <begin position="152"/>
        <end position="170"/>
    </location>
</feature>
<geneLocation type="mitochondrion" evidence="11"/>
<evidence type="ECO:0000313" key="11">
    <source>
        <dbReference type="EMBL" id="AQU13065.1"/>
    </source>
</evidence>
<dbReference type="GO" id="GO:0042773">
    <property type="term" value="P:ATP synthesis coupled electron transport"/>
    <property type="evidence" value="ECO:0007669"/>
    <property type="project" value="InterPro"/>
</dbReference>
<feature type="transmembrane region" description="Helical" evidence="8">
    <location>
        <begin position="376"/>
        <end position="394"/>
    </location>
</feature>
<dbReference type="PANTHER" id="PTHR42829">
    <property type="entry name" value="NADH-UBIQUINONE OXIDOREDUCTASE CHAIN 5"/>
    <property type="match status" value="1"/>
</dbReference>
<reference evidence="11" key="1">
    <citation type="journal article" date="2017" name="Mitochondrial DNA Part B Resour">
        <title>The complete mitochondrial genome of the 'solar-powered' sea slug Plakobranchus cf. ocellatus (Heterobranchia: Panpulmonata: Sacoglossa).</title>
        <authorList>
            <person name="Greve C."/>
            <person name="Ruiz-Tagle Lui M."/>
            <person name="Sivalingam S."/>
            <person name="Ludwig K.U."/>
            <person name="Waegele H."/>
            <person name="Donath A."/>
        </authorList>
    </citation>
    <scope>NUCLEOTIDE SEQUENCE</scope>
</reference>
<dbReference type="PRINTS" id="PR01434">
    <property type="entry name" value="NADHDHGNASE5"/>
</dbReference>
<feature type="transmembrane region" description="Helical" evidence="8">
    <location>
        <begin position="415"/>
        <end position="437"/>
    </location>
</feature>
<evidence type="ECO:0000256" key="7">
    <source>
        <dbReference type="ARBA" id="ARBA00049551"/>
    </source>
</evidence>
<keyword evidence="8" id="KW-0520">NAD</keyword>
<dbReference type="GO" id="GO:0003954">
    <property type="term" value="F:NADH dehydrogenase activity"/>
    <property type="evidence" value="ECO:0007669"/>
    <property type="project" value="TreeGrafter"/>
</dbReference>
<dbReference type="GO" id="GO:0015990">
    <property type="term" value="P:electron transport coupled proton transport"/>
    <property type="evidence" value="ECO:0007669"/>
    <property type="project" value="TreeGrafter"/>
</dbReference>
<sequence length="562" mass="61885">MVLNTQSLKFSVILLLTCLMSFTYAMMAFWIEESMILSFELFELSSSSFGFDLIFDKVSLSFGAVVTIISGSVFSFSYSYMSEDPFQSRFLWILLAFVASMNFLIFSGSIFFLFIGWDGLGITSFALIIYYQSQESLSAGFQTLMINRIGDALIVLSTFLFVVLGQFSFINFFPSNAWVIILVLVLLFAALTKSAQYPFSSWLPAAMAAPTPVSALVHSSTLVTAGIFLIIRLSYWIPLSNEGCSVLLFCGAVTCLLGGWAATYENDLKKIIALSTLSQLGVMVFCLGLGLPSLSLFHLYTHALFKALLFIAAGHVLMTAFGAQDIRLLGGVGMLMPFTSVIFGVSSFCLIGAPFLSAFYSKHMILEKMFMMSSSTFSVVLMLVATFFTAKYVSRSVKCLLWSKPNYSVLSKSSPMSVLLPMSLLSLGAISSGKFIFLVDLYNLEAAYISSLFGNLINMVTLLGVILGVFSLSGEKKSFFLSTMFFLTPLISLSSKMVSPLIMKMNNLDYGWLEPSLVIKNNVFKIGASSSNFLLWPNVQLSMVRSTLVFMTFLLVGSSFNF</sequence>
<keyword evidence="8" id="KW-0813">Transport</keyword>
<dbReference type="PANTHER" id="PTHR42829:SF2">
    <property type="entry name" value="NADH-UBIQUINONE OXIDOREDUCTASE CHAIN 5"/>
    <property type="match status" value="1"/>
</dbReference>
<keyword evidence="8 11" id="KW-0496">Mitochondrion</keyword>
<keyword evidence="8" id="KW-0830">Ubiquinone</keyword>